<dbReference type="SUPFAM" id="SSF52540">
    <property type="entry name" value="P-loop containing nucleoside triphosphate hydrolases"/>
    <property type="match status" value="1"/>
</dbReference>
<evidence type="ECO:0000256" key="2">
    <source>
        <dbReference type="ARBA" id="ARBA00007316"/>
    </source>
</evidence>
<dbReference type="PANTHER" id="PTHR32309:SF13">
    <property type="entry name" value="FERRIC ENTEROBACTIN TRANSPORT PROTEIN FEPE"/>
    <property type="match status" value="1"/>
</dbReference>
<dbReference type="InterPro" id="IPR032807">
    <property type="entry name" value="GNVR"/>
</dbReference>
<evidence type="ECO:0000256" key="5">
    <source>
        <dbReference type="ARBA" id="ARBA00022475"/>
    </source>
</evidence>
<dbReference type="InterPro" id="IPR027417">
    <property type="entry name" value="P-loop_NTPase"/>
</dbReference>
<dbReference type="Pfam" id="PF13614">
    <property type="entry name" value="AAA_31"/>
    <property type="match status" value="1"/>
</dbReference>
<feature type="transmembrane region" description="Helical" evidence="17">
    <location>
        <begin position="25"/>
        <end position="48"/>
    </location>
</feature>
<dbReference type="EC" id="2.7.10.2" evidence="4"/>
<evidence type="ECO:0000256" key="8">
    <source>
        <dbReference type="ARBA" id="ARBA00022692"/>
    </source>
</evidence>
<dbReference type="Pfam" id="PF13807">
    <property type="entry name" value="GNVR"/>
    <property type="match status" value="1"/>
</dbReference>
<dbReference type="NCBIfam" id="TIGR01005">
    <property type="entry name" value="eps_transp_fam"/>
    <property type="match status" value="1"/>
</dbReference>
<dbReference type="InterPro" id="IPR005702">
    <property type="entry name" value="Wzc-like_C"/>
</dbReference>
<name>A0ABS4DSR9_9HYPH</name>
<keyword evidence="22" id="KW-1185">Reference proteome</keyword>
<keyword evidence="11" id="KW-0067">ATP-binding</keyword>
<sequence length="747" mass="82527">MPDDDGALAIDVERVLAVVRRQWRLVMLCVLVAIVLGLIYLLTAVPYFTASTAVLIDRSKSDIVNQLSAIGSLADDEASVLSQVQIMRSETIAGAVVDKLKLTEAPEFTHQPASPLAMVKGFVRTFVNAADWFSSTPDLSDADKAERDRLAAIETLQSNMAVDRVDRSYVLRIDYTSPDPALSARIANTIASTYLLDKLNSKYDATRRASDWLLERIDELKEKALESDLAVQRFRADNGLVAAGGQLMSDQQLSELNSQLILARADTAKAKARYERIKSIIDSHRTDAIVDDVLQSSISNDLRRKYLEASKLEADISGRLGSNHIQAVRLRREMKEYERLMFEELGRIAESYQSDVKVAESREQALDTSVAAAQGVTVTASETQVQMRELERTADTYKNLYQTFLQRYQEATQQQSFPITDARVIGKASAPSRPSAPSKPLVLVLSVLLGGLVGSAGAAFREFRDRYFRTNEQVRQTLGVEFLGMAPIVTSRKRIEQSDDRDHTQQIHKSDSISSYAIDHPMSMFAETLRSAKIGVDLSSRTTGCKLVGIVSSLPSEGKSTIAVNFASLLAMQGARVLLIDADLRNPGATRALGRHAEEGLLEALLDGRSVRDLALMDPKTKLAFLPAVVTRRVLHSSELLASPAMNGILQNARALFDYVILDLPPLLPVVDARAIAPKLDSFLYVVEWGRTSRKAAKSALHLDETIYGKCAGAILNKVDEDKMKLYRAYGSNEYYSSRYASYYQEA</sequence>
<dbReference type="Gene3D" id="3.40.50.300">
    <property type="entry name" value="P-loop containing nucleotide triphosphate hydrolases"/>
    <property type="match status" value="1"/>
</dbReference>
<evidence type="ECO:0000313" key="21">
    <source>
        <dbReference type="EMBL" id="MBP1848736.1"/>
    </source>
</evidence>
<comment type="catalytic activity">
    <reaction evidence="15">
        <text>L-tyrosyl-[protein] + ATP = O-phospho-L-tyrosyl-[protein] + ADP + H(+)</text>
        <dbReference type="Rhea" id="RHEA:10596"/>
        <dbReference type="Rhea" id="RHEA-COMP:10136"/>
        <dbReference type="Rhea" id="RHEA-COMP:20101"/>
        <dbReference type="ChEBI" id="CHEBI:15378"/>
        <dbReference type="ChEBI" id="CHEBI:30616"/>
        <dbReference type="ChEBI" id="CHEBI:46858"/>
        <dbReference type="ChEBI" id="CHEBI:61978"/>
        <dbReference type="ChEBI" id="CHEBI:456216"/>
        <dbReference type="EC" id="2.7.10.2"/>
    </reaction>
</comment>
<comment type="similarity">
    <text evidence="3">Belongs to the etk/wzc family.</text>
</comment>
<keyword evidence="9" id="KW-0547">Nucleotide-binding</keyword>
<protein>
    <recommendedName>
        <fullName evidence="4">non-specific protein-tyrosine kinase</fullName>
        <ecNumber evidence="4">2.7.10.2</ecNumber>
    </recommendedName>
</protein>
<evidence type="ECO:0000256" key="15">
    <source>
        <dbReference type="ARBA" id="ARBA00051245"/>
    </source>
</evidence>
<gene>
    <name evidence="21" type="ORF">J2Z17_000153</name>
</gene>
<dbReference type="InterPro" id="IPR005700">
    <property type="entry name" value="EPS_ExoP-like"/>
</dbReference>
<dbReference type="InterPro" id="IPR050445">
    <property type="entry name" value="Bact_polysacc_biosynth/exp"/>
</dbReference>
<evidence type="ECO:0000256" key="13">
    <source>
        <dbReference type="ARBA" id="ARBA00023136"/>
    </source>
</evidence>
<evidence type="ECO:0000256" key="10">
    <source>
        <dbReference type="ARBA" id="ARBA00022777"/>
    </source>
</evidence>
<comment type="similarity">
    <text evidence="2">Belongs to the CpsD/CapB family.</text>
</comment>
<dbReference type="InterPro" id="IPR003856">
    <property type="entry name" value="LPS_length_determ_N"/>
</dbReference>
<evidence type="ECO:0000256" key="11">
    <source>
        <dbReference type="ARBA" id="ARBA00022840"/>
    </source>
</evidence>
<dbReference type="InterPro" id="IPR025669">
    <property type="entry name" value="AAA_dom"/>
</dbReference>
<evidence type="ECO:0000259" key="19">
    <source>
        <dbReference type="Pfam" id="PF13614"/>
    </source>
</evidence>
<comment type="caution">
    <text evidence="21">The sequence shown here is derived from an EMBL/GenBank/DDBJ whole genome shotgun (WGS) entry which is preliminary data.</text>
</comment>
<feature type="domain" description="Polysaccharide chain length determinant N-terminal" evidence="18">
    <location>
        <begin position="10"/>
        <end position="100"/>
    </location>
</feature>
<evidence type="ECO:0000313" key="22">
    <source>
        <dbReference type="Proteomes" id="UP000759443"/>
    </source>
</evidence>
<dbReference type="CDD" id="cd05387">
    <property type="entry name" value="BY-kinase"/>
    <property type="match status" value="1"/>
</dbReference>
<evidence type="ECO:0000256" key="9">
    <source>
        <dbReference type="ARBA" id="ARBA00022741"/>
    </source>
</evidence>
<dbReference type="EMBL" id="JAGGJU010000001">
    <property type="protein sequence ID" value="MBP1848736.1"/>
    <property type="molecule type" value="Genomic_DNA"/>
</dbReference>
<evidence type="ECO:0000259" key="18">
    <source>
        <dbReference type="Pfam" id="PF02706"/>
    </source>
</evidence>
<keyword evidence="14" id="KW-0829">Tyrosine-protein kinase</keyword>
<dbReference type="Pfam" id="PF02706">
    <property type="entry name" value="Wzz"/>
    <property type="match status" value="1"/>
</dbReference>
<feature type="coiled-coil region" evidence="16">
    <location>
        <begin position="380"/>
        <end position="407"/>
    </location>
</feature>
<keyword evidence="5" id="KW-1003">Cell membrane</keyword>
<evidence type="ECO:0000256" key="1">
    <source>
        <dbReference type="ARBA" id="ARBA00004429"/>
    </source>
</evidence>
<feature type="domain" description="AAA" evidence="19">
    <location>
        <begin position="558"/>
        <end position="677"/>
    </location>
</feature>
<keyword evidence="6" id="KW-0997">Cell inner membrane</keyword>
<keyword evidence="10" id="KW-0418">Kinase</keyword>
<reference evidence="21 22" key="1">
    <citation type="submission" date="2021-03" db="EMBL/GenBank/DDBJ databases">
        <title>Genomic Encyclopedia of Type Strains, Phase IV (KMG-IV): sequencing the most valuable type-strain genomes for metagenomic binning, comparative biology and taxonomic classification.</title>
        <authorList>
            <person name="Goeker M."/>
        </authorList>
    </citation>
    <scope>NUCLEOTIDE SEQUENCE [LARGE SCALE GENOMIC DNA]</scope>
    <source>
        <strain evidence="21 22">DSM 21600</strain>
    </source>
</reference>
<dbReference type="PANTHER" id="PTHR32309">
    <property type="entry name" value="TYROSINE-PROTEIN KINASE"/>
    <property type="match status" value="1"/>
</dbReference>
<comment type="subcellular location">
    <subcellularLocation>
        <location evidence="1">Cell inner membrane</location>
        <topology evidence="1">Multi-pass membrane protein</topology>
    </subcellularLocation>
</comment>
<keyword evidence="7" id="KW-0808">Transferase</keyword>
<accession>A0ABS4DSR9</accession>
<evidence type="ECO:0000256" key="14">
    <source>
        <dbReference type="ARBA" id="ARBA00023137"/>
    </source>
</evidence>
<feature type="domain" description="Tyrosine-protein kinase G-rich" evidence="20">
    <location>
        <begin position="383"/>
        <end position="462"/>
    </location>
</feature>
<evidence type="ECO:0000256" key="16">
    <source>
        <dbReference type="SAM" id="Coils"/>
    </source>
</evidence>
<keyword evidence="16" id="KW-0175">Coiled coil</keyword>
<keyword evidence="12 17" id="KW-1133">Transmembrane helix</keyword>
<evidence type="ECO:0000259" key="20">
    <source>
        <dbReference type="Pfam" id="PF13807"/>
    </source>
</evidence>
<evidence type="ECO:0000256" key="17">
    <source>
        <dbReference type="SAM" id="Phobius"/>
    </source>
</evidence>
<keyword evidence="8 17" id="KW-0812">Transmembrane</keyword>
<evidence type="ECO:0000256" key="7">
    <source>
        <dbReference type="ARBA" id="ARBA00022679"/>
    </source>
</evidence>
<dbReference type="Proteomes" id="UP000759443">
    <property type="component" value="Unassembled WGS sequence"/>
</dbReference>
<evidence type="ECO:0000256" key="6">
    <source>
        <dbReference type="ARBA" id="ARBA00022519"/>
    </source>
</evidence>
<evidence type="ECO:0000256" key="4">
    <source>
        <dbReference type="ARBA" id="ARBA00011903"/>
    </source>
</evidence>
<evidence type="ECO:0000256" key="12">
    <source>
        <dbReference type="ARBA" id="ARBA00022989"/>
    </source>
</evidence>
<keyword evidence="13 17" id="KW-0472">Membrane</keyword>
<proteinExistence type="inferred from homology"/>
<evidence type="ECO:0000256" key="3">
    <source>
        <dbReference type="ARBA" id="ARBA00008883"/>
    </source>
</evidence>
<organism evidence="21 22">
    <name type="scientific">Rhizobium halophytocola</name>
    <dbReference type="NCBI Taxonomy" id="735519"/>
    <lineage>
        <taxon>Bacteria</taxon>
        <taxon>Pseudomonadati</taxon>
        <taxon>Pseudomonadota</taxon>
        <taxon>Alphaproteobacteria</taxon>
        <taxon>Hyphomicrobiales</taxon>
        <taxon>Rhizobiaceae</taxon>
        <taxon>Rhizobium/Agrobacterium group</taxon>
        <taxon>Rhizobium</taxon>
    </lineage>
</organism>